<dbReference type="PANTHER" id="PTHR46551">
    <property type="entry name" value="SAP DOMAIN-CONTAINING RIBONUCLEOPROTEIN"/>
    <property type="match status" value="1"/>
</dbReference>
<dbReference type="VEuPathDB" id="ToxoDB:CSUI_000074"/>
<comment type="caution">
    <text evidence="5">The sequence shown here is derived from an EMBL/GenBank/DDBJ whole genome shotgun (WGS) entry which is preliminary data.</text>
</comment>
<dbReference type="GeneID" id="94423519"/>
<dbReference type="EMBL" id="MIGC01000030">
    <property type="protein sequence ID" value="PHJ26072.1"/>
    <property type="molecule type" value="Genomic_DNA"/>
</dbReference>
<evidence type="ECO:0000256" key="3">
    <source>
        <dbReference type="SAM" id="MobiDB-lite"/>
    </source>
</evidence>
<evidence type="ECO:0000259" key="4">
    <source>
        <dbReference type="PROSITE" id="PS50800"/>
    </source>
</evidence>
<dbReference type="GO" id="GO:0005634">
    <property type="term" value="C:nucleus"/>
    <property type="evidence" value="ECO:0007669"/>
    <property type="project" value="TreeGrafter"/>
</dbReference>
<dbReference type="InterPro" id="IPR040746">
    <property type="entry name" value="THO1_MOS11_C"/>
</dbReference>
<keyword evidence="6" id="KW-1185">Reference proteome</keyword>
<sequence length="277" mass="30298">MPQAPAQSDVLSGQQYHNLKVTELKDLLTQRGLPINGKKTDLIERLLRADEEAASTAFLTSEVSKGLGVSDDVTGIEDQHALLGGMKSSSLGVQTAETGVCSTVSLGGVDAPLTTDAVVDPSTHVLVQKKAVDTFAPTGDAAVSKIDTKSMSEEERRALRKAKFGMKTDADKKLERAKRFGLSVPELEEEKKKLRAMRFGLGEGQFQASDEAEAEKRKKRAERFGLVSEDEKKRKRAERFGMTSEEEKLQKRLQRFATNPRDSIPTPITPRVKVSGA</sequence>
<dbReference type="GO" id="GO:0016973">
    <property type="term" value="P:poly(A)+ mRNA export from nucleus"/>
    <property type="evidence" value="ECO:0007669"/>
    <property type="project" value="TreeGrafter"/>
</dbReference>
<dbReference type="InterPro" id="IPR003034">
    <property type="entry name" value="SAP_dom"/>
</dbReference>
<dbReference type="Proteomes" id="UP000221165">
    <property type="component" value="Unassembled WGS sequence"/>
</dbReference>
<organism evidence="5 6">
    <name type="scientific">Cystoisospora suis</name>
    <dbReference type="NCBI Taxonomy" id="483139"/>
    <lineage>
        <taxon>Eukaryota</taxon>
        <taxon>Sar</taxon>
        <taxon>Alveolata</taxon>
        <taxon>Apicomplexa</taxon>
        <taxon>Conoidasida</taxon>
        <taxon>Coccidia</taxon>
        <taxon>Eucoccidiorida</taxon>
        <taxon>Eimeriorina</taxon>
        <taxon>Sarcocystidae</taxon>
        <taxon>Cystoisospora</taxon>
    </lineage>
</organism>
<evidence type="ECO:0000313" key="5">
    <source>
        <dbReference type="EMBL" id="PHJ26072.1"/>
    </source>
</evidence>
<dbReference type="InterPro" id="IPR036361">
    <property type="entry name" value="SAP_dom_sf"/>
</dbReference>
<proteinExistence type="inferred from homology"/>
<dbReference type="PANTHER" id="PTHR46551:SF1">
    <property type="entry name" value="SAP DOMAIN-CONTAINING RIBONUCLEOPROTEIN"/>
    <property type="match status" value="1"/>
</dbReference>
<accession>A0A2C6LHT7</accession>
<dbReference type="Pfam" id="PF18592">
    <property type="entry name" value="Tho1_MOS11_C"/>
    <property type="match status" value="1"/>
</dbReference>
<dbReference type="OrthoDB" id="445357at2759"/>
<keyword evidence="1" id="KW-0597">Phosphoprotein</keyword>
<feature type="domain" description="SAP" evidence="4">
    <location>
        <begin position="16"/>
        <end position="50"/>
    </location>
</feature>
<reference evidence="5 6" key="1">
    <citation type="journal article" date="2017" name="Int. J. Parasitol.">
        <title>The genome of the protozoan parasite Cystoisospora suis and a reverse vaccinology approach to identify vaccine candidates.</title>
        <authorList>
            <person name="Palmieri N."/>
            <person name="Shrestha A."/>
            <person name="Ruttkowski B."/>
            <person name="Beck T."/>
            <person name="Vogl C."/>
            <person name="Tomley F."/>
            <person name="Blake D.P."/>
            <person name="Joachim A."/>
        </authorList>
    </citation>
    <scope>NUCLEOTIDE SEQUENCE [LARGE SCALE GENOMIC DNA]</scope>
    <source>
        <strain evidence="5 6">Wien I</strain>
    </source>
</reference>
<dbReference type="SMART" id="SM00513">
    <property type="entry name" value="SAP"/>
    <property type="match status" value="1"/>
</dbReference>
<dbReference type="Pfam" id="PF02037">
    <property type="entry name" value="SAP"/>
    <property type="match status" value="1"/>
</dbReference>
<dbReference type="InterPro" id="IPR052240">
    <property type="entry name" value="SAP_domain_ribonucleoprotein"/>
</dbReference>
<dbReference type="Gene3D" id="1.10.720.30">
    <property type="entry name" value="SAP domain"/>
    <property type="match status" value="1"/>
</dbReference>
<evidence type="ECO:0000313" key="6">
    <source>
        <dbReference type="Proteomes" id="UP000221165"/>
    </source>
</evidence>
<dbReference type="SUPFAM" id="SSF68906">
    <property type="entry name" value="SAP domain"/>
    <property type="match status" value="1"/>
</dbReference>
<evidence type="ECO:0000256" key="1">
    <source>
        <dbReference type="ARBA" id="ARBA00022553"/>
    </source>
</evidence>
<name>A0A2C6LHT7_9APIC</name>
<dbReference type="AlphaFoldDB" id="A0A2C6LHT7"/>
<comment type="similarity">
    <text evidence="2">Belongs to the SAP domain-containing ribonucleoprotein family.</text>
</comment>
<dbReference type="RefSeq" id="XP_067927718.1">
    <property type="nucleotide sequence ID" value="XM_068060308.1"/>
</dbReference>
<feature type="region of interest" description="Disordered" evidence="3">
    <location>
        <begin position="207"/>
        <end position="277"/>
    </location>
</feature>
<dbReference type="PROSITE" id="PS50800">
    <property type="entry name" value="SAP"/>
    <property type="match status" value="1"/>
</dbReference>
<evidence type="ECO:0000256" key="2">
    <source>
        <dbReference type="ARBA" id="ARBA00046328"/>
    </source>
</evidence>
<protein>
    <submittedName>
        <fullName evidence="5">Sap domain-containing protein</fullName>
    </submittedName>
</protein>
<gene>
    <name evidence="5" type="ORF">CSUI_000074</name>
</gene>